<feature type="transmembrane region" description="Helical" evidence="12">
    <location>
        <begin position="286"/>
        <end position="304"/>
    </location>
</feature>
<name>A0A7R9BEL4_9CRUS</name>
<keyword evidence="4 10" id="KW-0812">Transmembrane</keyword>
<dbReference type="EMBL" id="CAJPEX010000076">
    <property type="protein sequence ID" value="CAG0913068.1"/>
    <property type="molecule type" value="Genomic_DNA"/>
</dbReference>
<evidence type="ECO:0000256" key="10">
    <source>
        <dbReference type="RuleBase" id="RU003732"/>
    </source>
</evidence>
<evidence type="ECO:0000256" key="8">
    <source>
        <dbReference type="PIRSR" id="PIRSR600175-1"/>
    </source>
</evidence>
<sequence length="836" mass="94052">MLLKRHLDLYTIADPFALKTRFWSWYQRALRGTDRVVDVLSRPYYTKPLSYKEVDPYFLDPYYLDGKYKVSSLPTTTRSGQLRTPPLGFYNQDVSPYRTGAGVTRDPWWWSYPHLRPYQASSYPYRSFIPSYSYLSPVKRSYVWNTRPHRPISLNKFVIEMADETPANVEEGTADNNKSAAGSKRASDVGKESIHSIARQSWGSDYEYLLSSIGYGVGFGNVWRFPYLTYRYGGGAFLIPFIFFMFSVALPLMLLESSASQYAGMGPLHLYGSICPAFKGLGMTTLYISLANSVQYIIILAYVVRYTATSFTRKLPWEECSPLLSYDGCYGRCRGQPKDKKYVVFGKACHPAEEFCTTDPATKLVQCKTNNGTELNTQDAAFSFFYDQVLDMRLKDGSVSLFETSYGHLVPKLFLSVFASYLITGLVLQHGVATSGKVVYFTATFPYLVLAIMLIRAATLNGFLTGIKYYLKPDLSKLWTFEIWYQALSQTFFSLGVGFGGLMTLSSYNRFNAPMLKLCFTAVIVNVCTSLFAGFVIFGSLGYIADETGQSIDSVAGSGMSLTFVTIPTTLSMLPAAPFWAVLFFFMLITVGIDTQMADMETQITSVLDHFTWMRAYKSFVTLGVCCVGMAVATSMTFQSGLWVNALLNDYAATAPVLLLAMCNVLVMAYIYGYKNMLINLEDMVGPLRKPVRWYLMSTWLVIAPLFTIALLIYFFLDFTGSVYDKPGPDGLYPSWVQKIGVFLGAIPLIFIPIGMSHQLWVSKRSNPTKSMREVFFNMFVPDKDFKPRTEKEDAGRISFLEFLQPSHPTDYVPPKGMATDDSSYNGPNDGEDGRN</sequence>
<keyword evidence="9" id="KW-1015">Disulfide bond</keyword>
<feature type="transmembrane region" description="Helical" evidence="12">
    <location>
        <begin position="523"/>
        <end position="545"/>
    </location>
</feature>
<keyword evidence="7 12" id="KW-0472">Membrane</keyword>
<accession>A0A7R9BEL4</accession>
<dbReference type="PRINTS" id="PR00176">
    <property type="entry name" value="NANEUSMPORT"/>
</dbReference>
<dbReference type="GO" id="GO:0046872">
    <property type="term" value="F:metal ion binding"/>
    <property type="evidence" value="ECO:0007669"/>
    <property type="project" value="UniProtKB-KW"/>
</dbReference>
<feature type="transmembrane region" description="Helical" evidence="12">
    <location>
        <begin position="736"/>
        <end position="756"/>
    </location>
</feature>
<keyword evidence="3 10" id="KW-0813">Transport</keyword>
<dbReference type="SUPFAM" id="SSF161070">
    <property type="entry name" value="SNF-like"/>
    <property type="match status" value="1"/>
</dbReference>
<comment type="subcellular location">
    <subcellularLocation>
        <location evidence="1">Membrane</location>
        <topology evidence="1">Multi-pass membrane protein</topology>
    </subcellularLocation>
</comment>
<evidence type="ECO:0000256" key="1">
    <source>
        <dbReference type="ARBA" id="ARBA00004141"/>
    </source>
</evidence>
<feature type="binding site" evidence="8">
    <location>
        <position position="594"/>
    </location>
    <ligand>
        <name>Na(+)</name>
        <dbReference type="ChEBI" id="CHEBI:29101"/>
        <label>1</label>
    </ligand>
</feature>
<feature type="transmembrane region" description="Helical" evidence="12">
    <location>
        <begin position="445"/>
        <end position="471"/>
    </location>
</feature>
<keyword evidence="8" id="KW-0479">Metal-binding</keyword>
<comment type="similarity">
    <text evidence="2 10">Belongs to the sodium:neurotransmitter symporter (SNF) (TC 2.A.22) family.</text>
</comment>
<evidence type="ECO:0000256" key="7">
    <source>
        <dbReference type="ARBA" id="ARBA00023136"/>
    </source>
</evidence>
<dbReference type="PANTHER" id="PTHR11616:SF241">
    <property type="entry name" value="SODIUM- AND CHLORIDE-DEPENDENT GLYCINE TRANSPORTER 2"/>
    <property type="match status" value="1"/>
</dbReference>
<keyword evidence="5 10" id="KW-0769">Symport</keyword>
<feature type="binding site" evidence="8">
    <location>
        <position position="214"/>
    </location>
    <ligand>
        <name>Na(+)</name>
        <dbReference type="ChEBI" id="CHEBI:29101"/>
        <label>1</label>
    </ligand>
</feature>
<evidence type="ECO:0000256" key="6">
    <source>
        <dbReference type="ARBA" id="ARBA00022989"/>
    </source>
</evidence>
<dbReference type="GO" id="GO:0005886">
    <property type="term" value="C:plasma membrane"/>
    <property type="evidence" value="ECO:0007669"/>
    <property type="project" value="TreeGrafter"/>
</dbReference>
<evidence type="ECO:0000313" key="14">
    <source>
        <dbReference type="Proteomes" id="UP000678499"/>
    </source>
</evidence>
<dbReference type="PROSITE" id="PS50267">
    <property type="entry name" value="NA_NEUROTRAN_SYMP_3"/>
    <property type="match status" value="1"/>
</dbReference>
<dbReference type="InterPro" id="IPR000175">
    <property type="entry name" value="Na/ntran_symport"/>
</dbReference>
<protein>
    <recommendedName>
        <fullName evidence="10">Transporter</fullName>
    </recommendedName>
</protein>
<evidence type="ECO:0000256" key="12">
    <source>
        <dbReference type="SAM" id="Phobius"/>
    </source>
</evidence>
<feature type="transmembrane region" description="Helical" evidence="12">
    <location>
        <begin position="577"/>
        <end position="595"/>
    </location>
</feature>
<reference evidence="13" key="1">
    <citation type="submission" date="2020-11" db="EMBL/GenBank/DDBJ databases">
        <authorList>
            <person name="Tran Van P."/>
        </authorList>
    </citation>
    <scope>NUCLEOTIDE SEQUENCE</scope>
</reference>
<evidence type="ECO:0000256" key="3">
    <source>
        <dbReference type="ARBA" id="ARBA00022448"/>
    </source>
</evidence>
<feature type="binding site" evidence="8">
    <location>
        <position position="221"/>
    </location>
    <ligand>
        <name>Na(+)</name>
        <dbReference type="ChEBI" id="CHEBI:29101"/>
        <label>1</label>
    </ligand>
</feature>
<keyword evidence="8" id="KW-0915">Sodium</keyword>
<dbReference type="EMBL" id="OA882113">
    <property type="protein sequence ID" value="CAD7272916.1"/>
    <property type="molecule type" value="Genomic_DNA"/>
</dbReference>
<evidence type="ECO:0000256" key="5">
    <source>
        <dbReference type="ARBA" id="ARBA00022847"/>
    </source>
</evidence>
<organism evidence="13">
    <name type="scientific">Notodromas monacha</name>
    <dbReference type="NCBI Taxonomy" id="399045"/>
    <lineage>
        <taxon>Eukaryota</taxon>
        <taxon>Metazoa</taxon>
        <taxon>Ecdysozoa</taxon>
        <taxon>Arthropoda</taxon>
        <taxon>Crustacea</taxon>
        <taxon>Oligostraca</taxon>
        <taxon>Ostracoda</taxon>
        <taxon>Podocopa</taxon>
        <taxon>Podocopida</taxon>
        <taxon>Cypridocopina</taxon>
        <taxon>Cypridoidea</taxon>
        <taxon>Cyprididae</taxon>
        <taxon>Notodromas</taxon>
    </lineage>
</organism>
<evidence type="ECO:0000256" key="4">
    <source>
        <dbReference type="ARBA" id="ARBA00022692"/>
    </source>
</evidence>
<dbReference type="InterPro" id="IPR037272">
    <property type="entry name" value="SNS_sf"/>
</dbReference>
<feature type="disulfide bond" evidence="9">
    <location>
        <begin position="320"/>
        <end position="329"/>
    </location>
</feature>
<evidence type="ECO:0000256" key="11">
    <source>
        <dbReference type="SAM" id="MobiDB-lite"/>
    </source>
</evidence>
<evidence type="ECO:0000256" key="9">
    <source>
        <dbReference type="PIRSR" id="PIRSR600175-2"/>
    </source>
</evidence>
<keyword evidence="14" id="KW-1185">Reference proteome</keyword>
<proteinExistence type="inferred from homology"/>
<gene>
    <name evidence="13" type="ORF">NMOB1V02_LOCUS827</name>
</gene>
<dbReference type="GO" id="GO:0089718">
    <property type="term" value="P:amino acid import across plasma membrane"/>
    <property type="evidence" value="ECO:0007669"/>
    <property type="project" value="TreeGrafter"/>
</dbReference>
<dbReference type="PANTHER" id="PTHR11616">
    <property type="entry name" value="SODIUM/CHLORIDE DEPENDENT TRANSPORTER"/>
    <property type="match status" value="1"/>
</dbReference>
<dbReference type="AlphaFoldDB" id="A0A7R9BEL4"/>
<evidence type="ECO:0000256" key="2">
    <source>
        <dbReference type="ARBA" id="ARBA00006459"/>
    </source>
</evidence>
<feature type="transmembrane region" description="Helical" evidence="12">
    <location>
        <begin position="651"/>
        <end position="673"/>
    </location>
</feature>
<feature type="region of interest" description="Disordered" evidence="11">
    <location>
        <begin position="806"/>
        <end position="836"/>
    </location>
</feature>
<feature type="transmembrane region" description="Helical" evidence="12">
    <location>
        <begin position="616"/>
        <end position="639"/>
    </location>
</feature>
<dbReference type="OrthoDB" id="6581954at2759"/>
<feature type="binding site" evidence="8">
    <location>
        <position position="494"/>
    </location>
    <ligand>
        <name>Na(+)</name>
        <dbReference type="ChEBI" id="CHEBI:29101"/>
        <label>1</label>
    </ligand>
</feature>
<feature type="binding site" evidence="8">
    <location>
        <position position="217"/>
    </location>
    <ligand>
        <name>Na(+)</name>
        <dbReference type="ChEBI" id="CHEBI:29101"/>
        <label>1</label>
    </ligand>
</feature>
<evidence type="ECO:0000313" key="13">
    <source>
        <dbReference type="EMBL" id="CAD7272916.1"/>
    </source>
</evidence>
<feature type="binding site" evidence="8">
    <location>
        <position position="526"/>
    </location>
    <ligand>
        <name>Na(+)</name>
        <dbReference type="ChEBI" id="CHEBI:29101"/>
        <label>1</label>
    </ligand>
</feature>
<dbReference type="Proteomes" id="UP000678499">
    <property type="component" value="Unassembled WGS sequence"/>
</dbReference>
<dbReference type="Pfam" id="PF00209">
    <property type="entry name" value="SNF"/>
    <property type="match status" value="1"/>
</dbReference>
<dbReference type="GO" id="GO:0005283">
    <property type="term" value="F:amino acid:sodium symporter activity"/>
    <property type="evidence" value="ECO:0007669"/>
    <property type="project" value="TreeGrafter"/>
</dbReference>
<keyword evidence="6 12" id="KW-1133">Transmembrane helix</keyword>
<dbReference type="PROSITE" id="PS00610">
    <property type="entry name" value="NA_NEUROTRAN_SYMP_1"/>
    <property type="match status" value="1"/>
</dbReference>
<feature type="transmembrane region" description="Helical" evidence="12">
    <location>
        <begin position="694"/>
        <end position="716"/>
    </location>
</feature>
<feature type="transmembrane region" description="Helical" evidence="12">
    <location>
        <begin position="483"/>
        <end position="503"/>
    </location>
</feature>
<feature type="transmembrane region" description="Helical" evidence="12">
    <location>
        <begin position="232"/>
        <end position="255"/>
    </location>
</feature>